<evidence type="ECO:0000256" key="8">
    <source>
        <dbReference type="ARBA" id="ARBA00051114"/>
    </source>
</evidence>
<evidence type="ECO:0000256" key="2">
    <source>
        <dbReference type="ARBA" id="ARBA00022553"/>
    </source>
</evidence>
<dbReference type="InterPro" id="IPR035965">
    <property type="entry name" value="PAS-like_dom_sf"/>
</dbReference>
<dbReference type="Pfam" id="PF13426">
    <property type="entry name" value="PAS_9"/>
    <property type="match status" value="1"/>
</dbReference>
<dbReference type="CDD" id="cd01949">
    <property type="entry name" value="GGDEF"/>
    <property type="match status" value="1"/>
</dbReference>
<evidence type="ECO:0000256" key="1">
    <source>
        <dbReference type="ARBA" id="ARBA00004370"/>
    </source>
</evidence>
<dbReference type="GO" id="GO:0005524">
    <property type="term" value="F:ATP binding"/>
    <property type="evidence" value="ECO:0007669"/>
    <property type="project" value="UniProtKB-KW"/>
</dbReference>
<dbReference type="SMART" id="SM00091">
    <property type="entry name" value="PAS"/>
    <property type="match status" value="1"/>
</dbReference>
<dbReference type="InterPro" id="IPR035919">
    <property type="entry name" value="EAL_sf"/>
</dbReference>
<dbReference type="PROSITE" id="PS50883">
    <property type="entry name" value="EAL"/>
    <property type="match status" value="1"/>
</dbReference>
<dbReference type="PROSITE" id="PS50887">
    <property type="entry name" value="GGDEF"/>
    <property type="match status" value="1"/>
</dbReference>
<dbReference type="InterPro" id="IPR052155">
    <property type="entry name" value="Biofilm_reg_signaling"/>
</dbReference>
<evidence type="ECO:0000256" key="7">
    <source>
        <dbReference type="ARBA" id="ARBA00023012"/>
    </source>
</evidence>
<dbReference type="InterPro" id="IPR000160">
    <property type="entry name" value="GGDEF_dom"/>
</dbReference>
<sequence length="849" mass="93494">MTTHGLDLARRTPPRRIALTRHFALVSLACLTVAALLMTWVFGKHNAGVLQTAAETQNAVSTQLLGNVVWPRHRDFMMTAGELPAEALRADPRTAAIQREIAAFAAGTTIAKVKIYDLAGRVIFSSDARQIGADHSANAGFRSARQGDTISELTHRDSFDAFEGVIEDRDLLSTYVPVRNPRFGIEGVVEIYSDVTALIHQMEDTQRLVIMNVALPTLAIYLLLFFSVRKADRLITQQKAALEDANRTLESRVEERTQQLSEANAQLTHHIEELERAQEKLRLSSKVFESSGEGITVTDAERRILAVNRAFQEITGYSEAEVLGRTPAVLKSGRHDDEFYGQMWRTIEQSGNWRGEIWNRRKDGEEYPEWLSISAIRNGQGELTHYVGVFADISEVRASQRQLEYLAHHDPLTGLPNRTLLTARLAQTLQRCADAPLQGALLFIDLDNFKHVNDTLGHAVGDQLLVMVARLLDGTVRATDTVARLGGDEFVVILEPSSTAPDAAGVARKIVNTLSRSYMVEEHELLISASIGIALFPADGRDGDTLLRNADAAMYQAKAQGRKGYHFYQPELTEQARERLMLEALLRDAVLQKELFLEYQPQFDIASGELVGVEALVRWTRPAHGAVAPTRFIPLAEECGAIVEVGEWVLKEACATMARLIAAGEAPPKMAINISVRQLEHPGFAAAVGDTIRASGVPAHCIELEITESVIMKASAAIERLQELRAIGVQISIDDFGTGYSSLSYLRRLPVDKLKIDRSFIDDLDGGQDNGAIVRAIIGLARSLNLATVAEGVEHDFQLEFLRRERCDVVQGYLTGRPMRDGELGQLVRRLGVAANDERGGVPLTATGA</sequence>
<dbReference type="GO" id="GO:0016020">
    <property type="term" value="C:membrane"/>
    <property type="evidence" value="ECO:0007669"/>
    <property type="project" value="UniProtKB-SubCell"/>
</dbReference>
<dbReference type="Gene3D" id="3.30.450.20">
    <property type="entry name" value="PAS domain"/>
    <property type="match status" value="1"/>
</dbReference>
<dbReference type="SMART" id="SM00086">
    <property type="entry name" value="PAC"/>
    <property type="match status" value="1"/>
</dbReference>
<dbReference type="KEGG" id="ares:IWH25_08185"/>
<evidence type="ECO:0000256" key="5">
    <source>
        <dbReference type="ARBA" id="ARBA00022777"/>
    </source>
</evidence>
<dbReference type="GO" id="GO:0071111">
    <property type="term" value="F:cyclic-guanylate-specific phosphodiesterase activity"/>
    <property type="evidence" value="ECO:0007669"/>
    <property type="project" value="UniProtKB-EC"/>
</dbReference>
<feature type="domain" description="PAC" evidence="12">
    <location>
        <begin position="353"/>
        <end position="405"/>
    </location>
</feature>
<protein>
    <submittedName>
        <fullName evidence="15">EAL domain-containing protein</fullName>
    </submittedName>
</protein>
<dbReference type="SMART" id="SM00052">
    <property type="entry name" value="EAL"/>
    <property type="match status" value="1"/>
</dbReference>
<dbReference type="SUPFAM" id="SSF55073">
    <property type="entry name" value="Nucleotide cyclase"/>
    <property type="match status" value="1"/>
</dbReference>
<dbReference type="GO" id="GO:0000160">
    <property type="term" value="P:phosphorelay signal transduction system"/>
    <property type="evidence" value="ECO:0007669"/>
    <property type="project" value="UniProtKB-KW"/>
</dbReference>
<dbReference type="Gene3D" id="3.30.70.270">
    <property type="match status" value="1"/>
</dbReference>
<dbReference type="InterPro" id="IPR043128">
    <property type="entry name" value="Rev_trsase/Diguanyl_cyclase"/>
</dbReference>
<dbReference type="InterPro" id="IPR001633">
    <property type="entry name" value="EAL_dom"/>
</dbReference>
<evidence type="ECO:0000256" key="3">
    <source>
        <dbReference type="ARBA" id="ARBA00022679"/>
    </source>
</evidence>
<dbReference type="NCBIfam" id="TIGR00254">
    <property type="entry name" value="GGDEF"/>
    <property type="match status" value="1"/>
</dbReference>
<keyword evidence="5" id="KW-0418">Kinase</keyword>
<dbReference type="PANTHER" id="PTHR44757">
    <property type="entry name" value="DIGUANYLATE CYCLASE DGCP"/>
    <property type="match status" value="1"/>
</dbReference>
<dbReference type="NCBIfam" id="TIGR00229">
    <property type="entry name" value="sensory_box"/>
    <property type="match status" value="1"/>
</dbReference>
<dbReference type="RefSeq" id="WP_203388820.1">
    <property type="nucleotide sequence ID" value="NZ_CP064781.1"/>
</dbReference>
<keyword evidence="10" id="KW-0472">Membrane</keyword>
<evidence type="ECO:0000313" key="16">
    <source>
        <dbReference type="Proteomes" id="UP000663444"/>
    </source>
</evidence>
<dbReference type="SUPFAM" id="SSF103190">
    <property type="entry name" value="Sensory domain-like"/>
    <property type="match status" value="1"/>
</dbReference>
<dbReference type="PROSITE" id="PS50112">
    <property type="entry name" value="PAS"/>
    <property type="match status" value="1"/>
</dbReference>
<dbReference type="GO" id="GO:0071732">
    <property type="term" value="P:cellular response to nitric oxide"/>
    <property type="evidence" value="ECO:0007669"/>
    <property type="project" value="UniProtKB-ARBA"/>
</dbReference>
<keyword evidence="2" id="KW-0597">Phosphoprotein</keyword>
<dbReference type="Pfam" id="PF00990">
    <property type="entry name" value="GGDEF"/>
    <property type="match status" value="1"/>
</dbReference>
<dbReference type="PANTHER" id="PTHR44757:SF2">
    <property type="entry name" value="BIOFILM ARCHITECTURE MAINTENANCE PROTEIN MBAA"/>
    <property type="match status" value="1"/>
</dbReference>
<keyword evidence="10" id="KW-0812">Transmembrane</keyword>
<keyword evidence="10" id="KW-1133">Transmembrane helix</keyword>
<keyword evidence="7" id="KW-0902">Two-component regulatory system</keyword>
<dbReference type="Pfam" id="PF00563">
    <property type="entry name" value="EAL"/>
    <property type="match status" value="1"/>
</dbReference>
<dbReference type="SUPFAM" id="SSF55785">
    <property type="entry name" value="PYP-like sensor domain (PAS domain)"/>
    <property type="match status" value="1"/>
</dbReference>
<reference evidence="15" key="1">
    <citation type="submission" date="2020-11" db="EMBL/GenBank/DDBJ databases">
        <title>Azospira restricta DSM 18626 genome sequence.</title>
        <authorList>
            <person name="Moe W.M."/>
        </authorList>
    </citation>
    <scope>NUCLEOTIDE SEQUENCE</scope>
    <source>
        <strain evidence="15">DSM 18626</strain>
    </source>
</reference>
<keyword evidence="9" id="KW-0175">Coiled coil</keyword>
<accession>A0A974SRU2</accession>
<dbReference type="FunFam" id="3.20.20.450:FF:000001">
    <property type="entry name" value="Cyclic di-GMP phosphodiesterase yahA"/>
    <property type="match status" value="1"/>
</dbReference>
<keyword evidence="6" id="KW-0067">ATP-binding</keyword>
<feature type="coiled-coil region" evidence="9">
    <location>
        <begin position="228"/>
        <end position="284"/>
    </location>
</feature>
<dbReference type="InterPro" id="IPR000014">
    <property type="entry name" value="PAS"/>
</dbReference>
<evidence type="ECO:0000259" key="14">
    <source>
        <dbReference type="PROSITE" id="PS50887"/>
    </source>
</evidence>
<evidence type="ECO:0000259" key="11">
    <source>
        <dbReference type="PROSITE" id="PS50112"/>
    </source>
</evidence>
<feature type="domain" description="EAL" evidence="13">
    <location>
        <begin position="579"/>
        <end position="832"/>
    </location>
</feature>
<dbReference type="SUPFAM" id="SSF141868">
    <property type="entry name" value="EAL domain-like"/>
    <property type="match status" value="1"/>
</dbReference>
<dbReference type="InterPro" id="IPR029787">
    <property type="entry name" value="Nucleotide_cyclase"/>
</dbReference>
<feature type="domain" description="PAS" evidence="11">
    <location>
        <begin position="280"/>
        <end position="326"/>
    </location>
</feature>
<gene>
    <name evidence="15" type="ORF">IWH25_08185</name>
</gene>
<feature type="transmembrane region" description="Helical" evidence="10">
    <location>
        <begin position="23"/>
        <end position="42"/>
    </location>
</feature>
<keyword evidence="3" id="KW-0808">Transferase</keyword>
<dbReference type="FunFam" id="3.30.70.270:FF:000001">
    <property type="entry name" value="Diguanylate cyclase domain protein"/>
    <property type="match status" value="1"/>
</dbReference>
<feature type="domain" description="GGDEF" evidence="14">
    <location>
        <begin position="437"/>
        <end position="570"/>
    </location>
</feature>
<evidence type="ECO:0000256" key="6">
    <source>
        <dbReference type="ARBA" id="ARBA00022840"/>
    </source>
</evidence>
<dbReference type="Gene3D" id="3.20.20.450">
    <property type="entry name" value="EAL domain"/>
    <property type="match status" value="1"/>
</dbReference>
<dbReference type="SMART" id="SM00267">
    <property type="entry name" value="GGDEF"/>
    <property type="match status" value="1"/>
</dbReference>
<evidence type="ECO:0000259" key="13">
    <source>
        <dbReference type="PROSITE" id="PS50883"/>
    </source>
</evidence>
<dbReference type="CDD" id="cd01948">
    <property type="entry name" value="EAL"/>
    <property type="match status" value="1"/>
</dbReference>
<dbReference type="EMBL" id="CP064781">
    <property type="protein sequence ID" value="QRJ65292.1"/>
    <property type="molecule type" value="Genomic_DNA"/>
</dbReference>
<organism evidence="15 16">
    <name type="scientific">Azospira restricta</name>
    <dbReference type="NCBI Taxonomy" id="404405"/>
    <lineage>
        <taxon>Bacteria</taxon>
        <taxon>Pseudomonadati</taxon>
        <taxon>Pseudomonadota</taxon>
        <taxon>Betaproteobacteria</taxon>
        <taxon>Rhodocyclales</taxon>
        <taxon>Rhodocyclaceae</taxon>
        <taxon>Azospira</taxon>
    </lineage>
</organism>
<dbReference type="CDD" id="cd00130">
    <property type="entry name" value="PAS"/>
    <property type="match status" value="1"/>
</dbReference>
<evidence type="ECO:0000256" key="9">
    <source>
        <dbReference type="SAM" id="Coils"/>
    </source>
</evidence>
<evidence type="ECO:0000313" key="15">
    <source>
        <dbReference type="EMBL" id="QRJ65292.1"/>
    </source>
</evidence>
<evidence type="ECO:0000259" key="12">
    <source>
        <dbReference type="PROSITE" id="PS50113"/>
    </source>
</evidence>
<dbReference type="InterPro" id="IPR029151">
    <property type="entry name" value="Sensor-like_sf"/>
</dbReference>
<dbReference type="AlphaFoldDB" id="A0A974SRU2"/>
<evidence type="ECO:0000256" key="4">
    <source>
        <dbReference type="ARBA" id="ARBA00022741"/>
    </source>
</evidence>
<dbReference type="PROSITE" id="PS50113">
    <property type="entry name" value="PAC"/>
    <property type="match status" value="1"/>
</dbReference>
<dbReference type="Proteomes" id="UP000663444">
    <property type="component" value="Chromosome"/>
</dbReference>
<keyword evidence="4" id="KW-0547">Nucleotide-binding</keyword>
<dbReference type="InterPro" id="IPR001610">
    <property type="entry name" value="PAC"/>
</dbReference>
<dbReference type="InterPro" id="IPR000700">
    <property type="entry name" value="PAS-assoc_C"/>
</dbReference>
<comment type="catalytic activity">
    <reaction evidence="8">
        <text>3',3'-c-di-GMP + H2O = 5'-phosphoguanylyl(3'-&gt;5')guanosine + H(+)</text>
        <dbReference type="Rhea" id="RHEA:24902"/>
        <dbReference type="ChEBI" id="CHEBI:15377"/>
        <dbReference type="ChEBI" id="CHEBI:15378"/>
        <dbReference type="ChEBI" id="CHEBI:58754"/>
        <dbReference type="ChEBI" id="CHEBI:58805"/>
        <dbReference type="EC" id="3.1.4.52"/>
    </reaction>
    <physiologicalReaction direction="left-to-right" evidence="8">
        <dbReference type="Rhea" id="RHEA:24903"/>
    </physiologicalReaction>
</comment>
<keyword evidence="16" id="KW-1185">Reference proteome</keyword>
<evidence type="ECO:0000256" key="10">
    <source>
        <dbReference type="SAM" id="Phobius"/>
    </source>
</evidence>
<proteinExistence type="predicted"/>
<comment type="subcellular location">
    <subcellularLocation>
        <location evidence="1">Membrane</location>
    </subcellularLocation>
</comment>
<dbReference type="GO" id="GO:0016301">
    <property type="term" value="F:kinase activity"/>
    <property type="evidence" value="ECO:0007669"/>
    <property type="project" value="UniProtKB-KW"/>
</dbReference>
<name>A0A974SRU2_9RHOO</name>